<protein>
    <recommendedName>
        <fullName evidence="2">UPF0178 protein B5E88_10355</fullName>
    </recommendedName>
</protein>
<evidence type="ECO:0000313" key="4">
    <source>
        <dbReference type="Proteomes" id="UP000196074"/>
    </source>
</evidence>
<dbReference type="NCBIfam" id="NF001095">
    <property type="entry name" value="PRK00124.1"/>
    <property type="match status" value="1"/>
</dbReference>
<evidence type="ECO:0000256" key="2">
    <source>
        <dbReference type="HAMAP-Rule" id="MF_00489"/>
    </source>
</evidence>
<comment type="similarity">
    <text evidence="1 2">Belongs to the UPF0178 family.</text>
</comment>
<dbReference type="HAMAP" id="MF_00489">
    <property type="entry name" value="UPF0178"/>
    <property type="match status" value="1"/>
</dbReference>
<proteinExistence type="inferred from homology"/>
<dbReference type="EMBL" id="NFLC01000025">
    <property type="protein sequence ID" value="OUQ09160.1"/>
    <property type="molecule type" value="Genomic_DNA"/>
</dbReference>
<dbReference type="AlphaFoldDB" id="A0A0J0AYB6"/>
<reference evidence="4" key="1">
    <citation type="submission" date="2017-04" db="EMBL/GenBank/DDBJ databases">
        <title>Function of individual gut microbiota members based on whole genome sequencing of pure cultures obtained from chicken caecum.</title>
        <authorList>
            <person name="Medvecky M."/>
            <person name="Cejkova D."/>
            <person name="Polansky O."/>
            <person name="Karasova D."/>
            <person name="Kubasova T."/>
            <person name="Cizek A."/>
            <person name="Rychlik I."/>
        </authorList>
    </citation>
    <scope>NUCLEOTIDE SEQUENCE [LARGE SCALE GENOMIC DNA]</scope>
    <source>
        <strain evidence="4">An144</strain>
    </source>
</reference>
<dbReference type="PANTHER" id="PTHR35146">
    <property type="entry name" value="UPF0178 PROTEIN YAII"/>
    <property type="match status" value="1"/>
</dbReference>
<sequence length="149" mass="16949">MRIVIDGDGCPVKEEVIELGDEFHLPVMIVTSVDHFSNKDYPDFVQFVYVDKGADSADYAIMNQLANSDVVITQDYGLASLALGRAQAVFHHSGKRYLPETIQLLLEQRYFSAKMRKAKQKTKGPKPFTRADRAKFQVIFREFLMTSLI</sequence>
<dbReference type="GeneID" id="60870809"/>
<dbReference type="Pfam" id="PF02639">
    <property type="entry name" value="DUF188"/>
    <property type="match status" value="1"/>
</dbReference>
<name>A0A0J0AYB6_9ENTE</name>
<dbReference type="Proteomes" id="UP000196074">
    <property type="component" value="Unassembled WGS sequence"/>
</dbReference>
<dbReference type="RefSeq" id="WP_016251357.1">
    <property type="nucleotide sequence ID" value="NZ_CP144495.1"/>
</dbReference>
<comment type="caution">
    <text evidence="3">The sequence shown here is derived from an EMBL/GenBank/DDBJ whole genome shotgun (WGS) entry which is preliminary data.</text>
</comment>
<accession>A0A0J0AYB6</accession>
<dbReference type="PANTHER" id="PTHR35146:SF1">
    <property type="entry name" value="UPF0178 PROTEIN YAII"/>
    <property type="match status" value="1"/>
</dbReference>
<organism evidence="3 4">
    <name type="scientific">Enterococcus cecorum</name>
    <dbReference type="NCBI Taxonomy" id="44008"/>
    <lineage>
        <taxon>Bacteria</taxon>
        <taxon>Bacillati</taxon>
        <taxon>Bacillota</taxon>
        <taxon>Bacilli</taxon>
        <taxon>Lactobacillales</taxon>
        <taxon>Enterococcaceae</taxon>
        <taxon>Enterococcus</taxon>
    </lineage>
</organism>
<dbReference type="InterPro" id="IPR003791">
    <property type="entry name" value="UPF0178"/>
</dbReference>
<gene>
    <name evidence="3" type="ORF">B5E88_10355</name>
</gene>
<evidence type="ECO:0000313" key="3">
    <source>
        <dbReference type="EMBL" id="OUQ09160.1"/>
    </source>
</evidence>
<evidence type="ECO:0000256" key="1">
    <source>
        <dbReference type="ARBA" id="ARBA00008522"/>
    </source>
</evidence>